<feature type="region of interest" description="Disordered" evidence="4">
    <location>
        <begin position="28"/>
        <end position="245"/>
    </location>
</feature>
<evidence type="ECO:0000313" key="6">
    <source>
        <dbReference type="Proteomes" id="UP000828390"/>
    </source>
</evidence>
<keyword evidence="6" id="KW-1185">Reference proteome</keyword>
<dbReference type="PANTHER" id="PTHR12842:SF6">
    <property type="entry name" value="FI01459P"/>
    <property type="match status" value="1"/>
</dbReference>
<feature type="compositionally biased region" description="Basic and acidic residues" evidence="4">
    <location>
        <begin position="179"/>
        <end position="197"/>
    </location>
</feature>
<evidence type="ECO:0000256" key="2">
    <source>
        <dbReference type="ARBA" id="ARBA00022553"/>
    </source>
</evidence>
<organism evidence="5 6">
    <name type="scientific">Dreissena polymorpha</name>
    <name type="common">Zebra mussel</name>
    <name type="synonym">Mytilus polymorpha</name>
    <dbReference type="NCBI Taxonomy" id="45954"/>
    <lineage>
        <taxon>Eukaryota</taxon>
        <taxon>Metazoa</taxon>
        <taxon>Spiralia</taxon>
        <taxon>Lophotrochozoa</taxon>
        <taxon>Mollusca</taxon>
        <taxon>Bivalvia</taxon>
        <taxon>Autobranchia</taxon>
        <taxon>Heteroconchia</taxon>
        <taxon>Euheterodonta</taxon>
        <taxon>Imparidentia</taxon>
        <taxon>Neoheterodontei</taxon>
        <taxon>Myida</taxon>
        <taxon>Dreissenoidea</taxon>
        <taxon>Dreissenidae</taxon>
        <taxon>Dreissena</taxon>
    </lineage>
</organism>
<feature type="compositionally biased region" description="Low complexity" evidence="4">
    <location>
        <begin position="224"/>
        <end position="237"/>
    </location>
</feature>
<dbReference type="Pfam" id="PF05334">
    <property type="entry name" value="DUF719"/>
    <property type="match status" value="1"/>
</dbReference>
<feature type="compositionally biased region" description="Basic residues" evidence="4">
    <location>
        <begin position="96"/>
        <end position="107"/>
    </location>
</feature>
<proteinExistence type="inferred from homology"/>
<evidence type="ECO:0000313" key="5">
    <source>
        <dbReference type="EMBL" id="KAH3833449.1"/>
    </source>
</evidence>
<gene>
    <name evidence="5" type="ORF">DPMN_106759</name>
</gene>
<comment type="caution">
    <text evidence="5">The sequence shown here is derived from an EMBL/GenBank/DDBJ whole genome shotgun (WGS) entry which is preliminary data.</text>
</comment>
<evidence type="ECO:0000256" key="1">
    <source>
        <dbReference type="ARBA" id="ARBA00006903"/>
    </source>
</evidence>
<feature type="compositionally biased region" description="Basic and acidic residues" evidence="4">
    <location>
        <begin position="153"/>
        <end position="163"/>
    </location>
</feature>
<feature type="compositionally biased region" description="Acidic residues" evidence="4">
    <location>
        <begin position="29"/>
        <end position="40"/>
    </location>
</feature>
<comment type="similarity">
    <text evidence="1">Belongs to the FAM114 family.</text>
</comment>
<dbReference type="AlphaFoldDB" id="A0A9D4K5T9"/>
<dbReference type="InterPro" id="IPR007998">
    <property type="entry name" value="DUF719"/>
</dbReference>
<feature type="compositionally biased region" description="Acidic residues" evidence="4">
    <location>
        <begin position="327"/>
        <end position="342"/>
    </location>
</feature>
<feature type="compositionally biased region" description="Polar residues" evidence="4">
    <location>
        <begin position="349"/>
        <end position="384"/>
    </location>
</feature>
<sequence>MIVECKLKWLNVPKYGSPVINGRIKMSDSEDDFASADEGEIAGLKPEKGSISPSITDIEKPSAAEEALSQAKGGAKADEGELKPTSTKSVSEKGGKGKKGKRSKAKGKQPAQKSTANENLVNVTSAKVENAPSNDSKDMSSSNKPEADVISSKPKDFETKKYETSTSGSVYEEETSQDTYKERRIEPKSDTDIHSHNPPDNTQNTPEKSDDHKEEPSDGQPDASLLISPSSQSIQRPPLEHTDKEEAVLDKLSGAAAAKKSGWGWGWGSSLLEVASSSVATFTKEVGEGLHTVMETVESTLNVPSPEDLVRKKASSCEDAEVASTEGETETAAETLADSDSESAEKDQPGSQLVSVTEQPGDSEAENQSMASENKSEKNQSSGWFSSWGVSNITKMVGSTSKHLVTGSLDALESLGKKSFEAIKERDPGLKKTRGFLHDRGDKPNLSAVLREAKEQEEKRVKHEKETEEARKAHFGSLFDEFQGLAHLEALEMLSNQCEKRVNTLLGSLPPDMLGKLKPLLLQVKAHCEIGEELEEEEEQEFTILVIDLIKQLNVGVTADKLIKAHDKVVENLQSIESEPKTTDAQVIHQIAISCLAEFTSKSIEQFHKSGELILLSQTQLSDFVKASETLLKLTKVLCTEVSILSTKFTGILNKQESKDEIKINHLVTNIYLEASNSSSYIQDGFQLLLPVLQQVIIEGSVEPDQL</sequence>
<evidence type="ECO:0008006" key="7">
    <source>
        <dbReference type="Google" id="ProtNLM"/>
    </source>
</evidence>
<protein>
    <recommendedName>
        <fullName evidence="7">Protein FAM114A2</fullName>
    </recommendedName>
</protein>
<feature type="compositionally biased region" description="Basic and acidic residues" evidence="4">
    <location>
        <begin position="207"/>
        <end position="216"/>
    </location>
</feature>
<reference evidence="5" key="2">
    <citation type="submission" date="2020-11" db="EMBL/GenBank/DDBJ databases">
        <authorList>
            <person name="McCartney M.A."/>
            <person name="Auch B."/>
            <person name="Kono T."/>
            <person name="Mallez S."/>
            <person name="Becker A."/>
            <person name="Gohl D.M."/>
            <person name="Silverstein K.A.T."/>
            <person name="Koren S."/>
            <person name="Bechman K.B."/>
            <person name="Herman A."/>
            <person name="Abrahante J.E."/>
            <person name="Garbe J."/>
        </authorList>
    </citation>
    <scope>NUCLEOTIDE SEQUENCE</scope>
    <source>
        <strain evidence="5">Duluth1</strain>
        <tissue evidence="5">Whole animal</tissue>
    </source>
</reference>
<feature type="region of interest" description="Disordered" evidence="4">
    <location>
        <begin position="298"/>
        <end position="384"/>
    </location>
</feature>
<feature type="compositionally biased region" description="Polar residues" evidence="4">
    <location>
        <begin position="111"/>
        <end position="127"/>
    </location>
</feature>
<keyword evidence="3" id="KW-0175">Coiled coil</keyword>
<keyword evidence="2" id="KW-0597">Phosphoprotein</keyword>
<evidence type="ECO:0000256" key="4">
    <source>
        <dbReference type="SAM" id="MobiDB-lite"/>
    </source>
</evidence>
<dbReference type="PANTHER" id="PTHR12842">
    <property type="entry name" value="FI01459P"/>
    <property type="match status" value="1"/>
</dbReference>
<accession>A0A9D4K5T9</accession>
<dbReference type="EMBL" id="JAIWYP010000004">
    <property type="protein sequence ID" value="KAH3833449.1"/>
    <property type="molecule type" value="Genomic_DNA"/>
</dbReference>
<evidence type="ECO:0000256" key="3">
    <source>
        <dbReference type="SAM" id="Coils"/>
    </source>
</evidence>
<dbReference type="Proteomes" id="UP000828390">
    <property type="component" value="Unassembled WGS sequence"/>
</dbReference>
<name>A0A9D4K5T9_DREPO</name>
<feature type="coiled-coil region" evidence="3">
    <location>
        <begin position="446"/>
        <end position="473"/>
    </location>
</feature>
<reference evidence="5" key="1">
    <citation type="journal article" date="2019" name="bioRxiv">
        <title>The Genome of the Zebra Mussel, Dreissena polymorpha: A Resource for Invasive Species Research.</title>
        <authorList>
            <person name="McCartney M.A."/>
            <person name="Auch B."/>
            <person name="Kono T."/>
            <person name="Mallez S."/>
            <person name="Zhang Y."/>
            <person name="Obille A."/>
            <person name="Becker A."/>
            <person name="Abrahante J.E."/>
            <person name="Garbe J."/>
            <person name="Badalamenti J.P."/>
            <person name="Herman A."/>
            <person name="Mangelson H."/>
            <person name="Liachko I."/>
            <person name="Sullivan S."/>
            <person name="Sone E.D."/>
            <person name="Koren S."/>
            <person name="Silverstein K.A.T."/>
            <person name="Beckman K.B."/>
            <person name="Gohl D.M."/>
        </authorList>
    </citation>
    <scope>NUCLEOTIDE SEQUENCE</scope>
    <source>
        <strain evidence="5">Duluth1</strain>
        <tissue evidence="5">Whole animal</tissue>
    </source>
</reference>